<organism evidence="2 3">
    <name type="scientific">Segetibacter aerophilus</name>
    <dbReference type="NCBI Taxonomy" id="670293"/>
    <lineage>
        <taxon>Bacteria</taxon>
        <taxon>Pseudomonadati</taxon>
        <taxon>Bacteroidota</taxon>
        <taxon>Chitinophagia</taxon>
        <taxon>Chitinophagales</taxon>
        <taxon>Chitinophagaceae</taxon>
        <taxon>Segetibacter</taxon>
    </lineage>
</organism>
<protein>
    <submittedName>
        <fullName evidence="2">Uncharacterized protein</fullName>
    </submittedName>
</protein>
<reference evidence="2 3" key="1">
    <citation type="submission" date="2019-07" db="EMBL/GenBank/DDBJ databases">
        <title>Whole genome shotgun sequence of Segetibacter aerophilus NBRC 106135.</title>
        <authorList>
            <person name="Hosoyama A."/>
            <person name="Uohara A."/>
            <person name="Ohji S."/>
            <person name="Ichikawa N."/>
        </authorList>
    </citation>
    <scope>NUCLEOTIDE SEQUENCE [LARGE SCALE GENOMIC DNA]</scope>
    <source>
        <strain evidence="2 3">NBRC 106135</strain>
    </source>
</reference>
<evidence type="ECO:0000313" key="3">
    <source>
        <dbReference type="Proteomes" id="UP000321513"/>
    </source>
</evidence>
<evidence type="ECO:0000256" key="1">
    <source>
        <dbReference type="SAM" id="Phobius"/>
    </source>
</evidence>
<keyword evidence="1" id="KW-0812">Transmembrane</keyword>
<accession>A0A512BHJ5</accession>
<feature type="transmembrane region" description="Helical" evidence="1">
    <location>
        <begin position="145"/>
        <end position="164"/>
    </location>
</feature>
<sequence length="375" mass="42292">MVINRHNYEEFFLLYVDNELNESDRAAVEKFVQENGDLAEELDMLRQAILPGEHVEFDQKELLYNKEEGISQDNYETYFLLAVDNELTPKENEEVEKFVLKHPELQGEYTLLNQTKLEPEEIIFEGKEKLYKKDEKVRPVILMNWMRMSAAAAVIGLIAISWFFTQNNNNAPATQLLTSTDKITNSTPARIAPTQPLVVDTSIEVITKKVPVKVESVAAATKVKTKKTSEPKPLANEMVAGNKKSQLQQVEAPQKVVDEIERPAPDRKSFEETIASAKISPNSNPPVVKEDADKIKLAAKSSLDQSSSLAAHAVYREIDSRENDEENTFYLGSAEINKTKLKGLFKKAASLFERKNSNNDGERTLKIAGFEIKSK</sequence>
<dbReference type="AlphaFoldDB" id="A0A512BHJ5"/>
<proteinExistence type="predicted"/>
<dbReference type="Proteomes" id="UP000321513">
    <property type="component" value="Unassembled WGS sequence"/>
</dbReference>
<name>A0A512BHJ5_9BACT</name>
<dbReference type="OrthoDB" id="663559at2"/>
<gene>
    <name evidence="2" type="ORF">SAE01_39550</name>
</gene>
<comment type="caution">
    <text evidence="2">The sequence shown here is derived from an EMBL/GenBank/DDBJ whole genome shotgun (WGS) entry which is preliminary data.</text>
</comment>
<dbReference type="RefSeq" id="WP_147205565.1">
    <property type="nucleotide sequence ID" value="NZ_BJYT01000022.1"/>
</dbReference>
<keyword evidence="1" id="KW-1133">Transmembrane helix</keyword>
<keyword evidence="1" id="KW-0472">Membrane</keyword>
<dbReference type="EMBL" id="BJYT01000022">
    <property type="protein sequence ID" value="GEO11459.1"/>
    <property type="molecule type" value="Genomic_DNA"/>
</dbReference>
<keyword evidence="3" id="KW-1185">Reference proteome</keyword>
<evidence type="ECO:0000313" key="2">
    <source>
        <dbReference type="EMBL" id="GEO11459.1"/>
    </source>
</evidence>